<evidence type="ECO:0000313" key="5">
    <source>
        <dbReference type="EMBL" id="GAA1842156.1"/>
    </source>
</evidence>
<accession>A0ABP4ZAE3</accession>
<dbReference type="PANTHER" id="PTHR46969">
    <property type="entry name" value="BIFUNCTIONAL PROTEIN HLDE"/>
    <property type="match status" value="1"/>
</dbReference>
<evidence type="ECO:0000313" key="6">
    <source>
        <dbReference type="Proteomes" id="UP001501746"/>
    </source>
</evidence>
<sequence>MNVVVVGDCLLDVDLGGTAARLSPDAPVPVVDVTESVHRAGGAGLVATMLARDGVDVTLVTALASDAGAARLRDCLAEVRLLDASLHGPTPVKTRLRAEGHAIARLDEGCGAPAPFEVTSRQLVAIAAADVVIAADYGRGLLADIRIRRALARRARVAPVVWDPHPRGTVPVPGVALATPNRSEAGTLSGHRVETVGDAMEVAETLRDQWRARAVGITLGERGAVLAAHSALPAVLPAERVDAADPCGAGDRLAASAAIALAEGHDTHEALRRGVAHASAYLGAGGVASLRNAPAPSPITRSGHDAFGLAAATRAAGGSVVATGGCFDLLHAGHVRTLQAARALGDCLVVCLNSDDSVRRLKGRDRPIIAERDRVDLLLALECVDAVVVFDEDTPVEVLRRLAPDLWVKGGDYSEIDLPESAVLAESGGRAVTVPYHPARSTSRLAAALAAVG</sequence>
<dbReference type="GO" id="GO:0016301">
    <property type="term" value="F:kinase activity"/>
    <property type="evidence" value="ECO:0007669"/>
    <property type="project" value="UniProtKB-KW"/>
</dbReference>
<organism evidence="5 6">
    <name type="scientific">Agromyces salentinus</name>
    <dbReference type="NCBI Taxonomy" id="269421"/>
    <lineage>
        <taxon>Bacteria</taxon>
        <taxon>Bacillati</taxon>
        <taxon>Actinomycetota</taxon>
        <taxon>Actinomycetes</taxon>
        <taxon>Micrococcales</taxon>
        <taxon>Microbacteriaceae</taxon>
        <taxon>Agromyces</taxon>
    </lineage>
</organism>
<comment type="caution">
    <text evidence="5">The sequence shown here is derived from an EMBL/GenBank/DDBJ whole genome shotgun (WGS) entry which is preliminary data.</text>
</comment>
<dbReference type="SUPFAM" id="SSF52374">
    <property type="entry name" value="Nucleotidylyl transferase"/>
    <property type="match status" value="1"/>
</dbReference>
<dbReference type="Pfam" id="PF01467">
    <property type="entry name" value="CTP_transf_like"/>
    <property type="match status" value="1"/>
</dbReference>
<feature type="domain" description="Carbohydrate kinase PfkB" evidence="3">
    <location>
        <begin position="2"/>
        <end position="288"/>
    </location>
</feature>
<dbReference type="InterPro" id="IPR014729">
    <property type="entry name" value="Rossmann-like_a/b/a_fold"/>
</dbReference>
<keyword evidence="6" id="KW-1185">Reference proteome</keyword>
<dbReference type="InterPro" id="IPR004821">
    <property type="entry name" value="Cyt_trans-like"/>
</dbReference>
<protein>
    <submittedName>
        <fullName evidence="5">PfkB family carbohydrate kinase</fullName>
    </submittedName>
</protein>
<evidence type="ECO:0000256" key="2">
    <source>
        <dbReference type="ARBA" id="ARBA00023277"/>
    </source>
</evidence>
<keyword evidence="5" id="KW-0808">Transferase</keyword>
<evidence type="ECO:0000256" key="1">
    <source>
        <dbReference type="ARBA" id="ARBA00023268"/>
    </source>
</evidence>
<dbReference type="SUPFAM" id="SSF53613">
    <property type="entry name" value="Ribokinase-like"/>
    <property type="match status" value="1"/>
</dbReference>
<dbReference type="EMBL" id="BAAANK010000009">
    <property type="protein sequence ID" value="GAA1842156.1"/>
    <property type="molecule type" value="Genomic_DNA"/>
</dbReference>
<dbReference type="NCBIfam" id="TIGR00125">
    <property type="entry name" value="cyt_tran_rel"/>
    <property type="match status" value="1"/>
</dbReference>
<evidence type="ECO:0000259" key="4">
    <source>
        <dbReference type="Pfam" id="PF01467"/>
    </source>
</evidence>
<dbReference type="InterPro" id="IPR011611">
    <property type="entry name" value="PfkB_dom"/>
</dbReference>
<dbReference type="PANTHER" id="PTHR46969:SF1">
    <property type="entry name" value="BIFUNCTIONAL PROTEIN HLDE"/>
    <property type="match status" value="1"/>
</dbReference>
<dbReference type="InterPro" id="IPR029056">
    <property type="entry name" value="Ribokinase-like"/>
</dbReference>
<keyword evidence="2" id="KW-0119">Carbohydrate metabolism</keyword>
<feature type="domain" description="Cytidyltransferase-like" evidence="4">
    <location>
        <begin position="323"/>
        <end position="413"/>
    </location>
</feature>
<gene>
    <name evidence="5" type="ORF">GCM10009750_30510</name>
</gene>
<proteinExistence type="predicted"/>
<keyword evidence="1" id="KW-0511">Multifunctional enzyme</keyword>
<dbReference type="RefSeq" id="WP_157427620.1">
    <property type="nucleotide sequence ID" value="NZ_BAAANK010000009.1"/>
</dbReference>
<dbReference type="Pfam" id="PF00294">
    <property type="entry name" value="PfkB"/>
    <property type="match status" value="1"/>
</dbReference>
<evidence type="ECO:0000259" key="3">
    <source>
        <dbReference type="Pfam" id="PF00294"/>
    </source>
</evidence>
<dbReference type="Gene3D" id="3.40.1190.20">
    <property type="match status" value="1"/>
</dbReference>
<dbReference type="Proteomes" id="UP001501746">
    <property type="component" value="Unassembled WGS sequence"/>
</dbReference>
<name>A0ABP4ZAE3_9MICO</name>
<dbReference type="Gene3D" id="3.40.50.620">
    <property type="entry name" value="HUPs"/>
    <property type="match status" value="1"/>
</dbReference>
<keyword evidence="5" id="KW-0418">Kinase</keyword>
<reference evidence="6" key="1">
    <citation type="journal article" date="2019" name="Int. J. Syst. Evol. Microbiol.">
        <title>The Global Catalogue of Microorganisms (GCM) 10K type strain sequencing project: providing services to taxonomists for standard genome sequencing and annotation.</title>
        <authorList>
            <consortium name="The Broad Institute Genomics Platform"/>
            <consortium name="The Broad Institute Genome Sequencing Center for Infectious Disease"/>
            <person name="Wu L."/>
            <person name="Ma J."/>
        </authorList>
    </citation>
    <scope>NUCLEOTIDE SEQUENCE [LARGE SCALE GENOMIC DNA]</scope>
    <source>
        <strain evidence="6">JCM 14323</strain>
    </source>
</reference>